<dbReference type="AlphaFoldDB" id="B4PJE1"/>
<reference evidence="4 5" key="2">
    <citation type="journal article" date="2007" name="PLoS Biol.">
        <title>Principles of genome evolution in the Drosophila melanogaster species group.</title>
        <authorList>
            <person name="Ranz J.M."/>
            <person name="Maurin D."/>
            <person name="Chan Y.S."/>
            <person name="von Grotthuss M."/>
            <person name="Hillier L.W."/>
            <person name="Roote J."/>
            <person name="Ashburner M."/>
            <person name="Bergman C.M."/>
        </authorList>
    </citation>
    <scope>NUCLEOTIDE SEQUENCE [LARGE SCALE GENOMIC DNA]</scope>
    <source>
        <strain evidence="5">Tai18E2 / Tucson 14021-0261.01</strain>
    </source>
</reference>
<dbReference type="PROSITE" id="PS51155">
    <property type="entry name" value="CHIT_BIND_RR_2"/>
    <property type="match status" value="1"/>
</dbReference>
<dbReference type="PRINTS" id="PR00947">
    <property type="entry name" value="CUTICLE"/>
</dbReference>
<feature type="chain" id="PRO_5002821886" description="Larval cuticle protein 8" evidence="3">
    <location>
        <begin position="18"/>
        <end position="102"/>
    </location>
</feature>
<dbReference type="OrthoDB" id="7255276at2759"/>
<dbReference type="PROSITE" id="PS00233">
    <property type="entry name" value="CHIT_BIND_RR_1"/>
    <property type="match status" value="1"/>
</dbReference>
<evidence type="ECO:0000313" key="4">
    <source>
        <dbReference type="EMBL" id="EDW93609.1"/>
    </source>
</evidence>
<protein>
    <recommendedName>
        <fullName evidence="6">Larval cuticle protein 8</fullName>
    </recommendedName>
</protein>
<reference evidence="4 5" key="1">
    <citation type="journal article" date="2007" name="Nature">
        <title>Evolution of genes and genomes on the Drosophila phylogeny.</title>
        <authorList>
            <consortium name="Drosophila 12 Genomes Consortium"/>
            <person name="Clark A.G."/>
            <person name="Eisen M.B."/>
            <person name="Smith D.R."/>
            <person name="Bergman C.M."/>
            <person name="Oliver B."/>
            <person name="Markow T.A."/>
            <person name="Kaufman T.C."/>
            <person name="Kellis M."/>
            <person name="Gelbart W."/>
            <person name="Iyer V.N."/>
            <person name="Pollard D.A."/>
            <person name="Sackton T.B."/>
            <person name="Larracuente A.M."/>
            <person name="Singh N.D."/>
            <person name="Abad J.P."/>
            <person name="Abt D.N."/>
            <person name="Adryan B."/>
            <person name="Aguade M."/>
            <person name="Akashi H."/>
            <person name="Anderson W.W."/>
            <person name="Aquadro C.F."/>
            <person name="Ardell D.H."/>
            <person name="Arguello R."/>
            <person name="Artieri C.G."/>
            <person name="Barbash D.A."/>
            <person name="Barker D."/>
            <person name="Barsanti P."/>
            <person name="Batterham P."/>
            <person name="Batzoglou S."/>
            <person name="Begun D."/>
            <person name="Bhutkar A."/>
            <person name="Blanco E."/>
            <person name="Bosak S.A."/>
            <person name="Bradley R.K."/>
            <person name="Brand A.D."/>
            <person name="Brent M.R."/>
            <person name="Brooks A.N."/>
            <person name="Brown R.H."/>
            <person name="Butlin R.K."/>
            <person name="Caggese C."/>
            <person name="Calvi B.R."/>
            <person name="Bernardo de Carvalho A."/>
            <person name="Caspi A."/>
            <person name="Castrezana S."/>
            <person name="Celniker S.E."/>
            <person name="Chang J.L."/>
            <person name="Chapple C."/>
            <person name="Chatterji S."/>
            <person name="Chinwalla A."/>
            <person name="Civetta A."/>
            <person name="Clifton S.W."/>
            <person name="Comeron J.M."/>
            <person name="Costello J.C."/>
            <person name="Coyne J.A."/>
            <person name="Daub J."/>
            <person name="David R.G."/>
            <person name="Delcher A.L."/>
            <person name="Delehaunty K."/>
            <person name="Do C.B."/>
            <person name="Ebling H."/>
            <person name="Edwards K."/>
            <person name="Eickbush T."/>
            <person name="Evans J.D."/>
            <person name="Filipski A."/>
            <person name="Findeiss S."/>
            <person name="Freyhult E."/>
            <person name="Fulton L."/>
            <person name="Fulton R."/>
            <person name="Garcia A.C."/>
            <person name="Gardiner A."/>
            <person name="Garfield D.A."/>
            <person name="Garvin B.E."/>
            <person name="Gibson G."/>
            <person name="Gilbert D."/>
            <person name="Gnerre S."/>
            <person name="Godfrey J."/>
            <person name="Good R."/>
            <person name="Gotea V."/>
            <person name="Gravely B."/>
            <person name="Greenberg A.J."/>
            <person name="Griffiths-Jones S."/>
            <person name="Gross S."/>
            <person name="Guigo R."/>
            <person name="Gustafson E.A."/>
            <person name="Haerty W."/>
            <person name="Hahn M.W."/>
            <person name="Halligan D.L."/>
            <person name="Halpern A.L."/>
            <person name="Halter G.M."/>
            <person name="Han M.V."/>
            <person name="Heger A."/>
            <person name="Hillier L."/>
            <person name="Hinrichs A.S."/>
            <person name="Holmes I."/>
            <person name="Hoskins R.A."/>
            <person name="Hubisz M.J."/>
            <person name="Hultmark D."/>
            <person name="Huntley M.A."/>
            <person name="Jaffe D.B."/>
            <person name="Jagadeeshan S."/>
            <person name="Jeck W.R."/>
            <person name="Johnson J."/>
            <person name="Jones C.D."/>
            <person name="Jordan W.C."/>
            <person name="Karpen G.H."/>
            <person name="Kataoka E."/>
            <person name="Keightley P.D."/>
            <person name="Kheradpour P."/>
            <person name="Kirkness E.F."/>
            <person name="Koerich L.B."/>
            <person name="Kristiansen K."/>
            <person name="Kudrna D."/>
            <person name="Kulathinal R.J."/>
            <person name="Kumar S."/>
            <person name="Kwok R."/>
            <person name="Lander E."/>
            <person name="Langley C.H."/>
            <person name="Lapoint R."/>
            <person name="Lazzaro B.P."/>
            <person name="Lee S.J."/>
            <person name="Levesque L."/>
            <person name="Li R."/>
            <person name="Lin C.F."/>
            <person name="Lin M.F."/>
            <person name="Lindblad-Toh K."/>
            <person name="Llopart A."/>
            <person name="Long M."/>
            <person name="Low L."/>
            <person name="Lozovsky E."/>
            <person name="Lu J."/>
            <person name="Luo M."/>
            <person name="Machado C.A."/>
            <person name="Makalowski W."/>
            <person name="Marzo M."/>
            <person name="Matsuda M."/>
            <person name="Matzkin L."/>
            <person name="McAllister B."/>
            <person name="McBride C.S."/>
            <person name="McKernan B."/>
            <person name="McKernan K."/>
            <person name="Mendez-Lago M."/>
            <person name="Minx P."/>
            <person name="Mollenhauer M.U."/>
            <person name="Montooth K."/>
            <person name="Mount S.M."/>
            <person name="Mu X."/>
            <person name="Myers E."/>
            <person name="Negre B."/>
            <person name="Newfeld S."/>
            <person name="Nielsen R."/>
            <person name="Noor M.A."/>
            <person name="O'Grady P."/>
            <person name="Pachter L."/>
            <person name="Papaceit M."/>
            <person name="Parisi M.J."/>
            <person name="Parisi M."/>
            <person name="Parts L."/>
            <person name="Pedersen J.S."/>
            <person name="Pesole G."/>
            <person name="Phillippy A.M."/>
            <person name="Ponting C.P."/>
            <person name="Pop M."/>
            <person name="Porcelli D."/>
            <person name="Powell J.R."/>
            <person name="Prohaska S."/>
            <person name="Pruitt K."/>
            <person name="Puig M."/>
            <person name="Quesneville H."/>
            <person name="Ram K.R."/>
            <person name="Rand D."/>
            <person name="Rasmussen M.D."/>
            <person name="Reed L.K."/>
            <person name="Reenan R."/>
            <person name="Reily A."/>
            <person name="Remington K.A."/>
            <person name="Rieger T.T."/>
            <person name="Ritchie M.G."/>
            <person name="Robin C."/>
            <person name="Rogers Y.H."/>
            <person name="Rohde C."/>
            <person name="Rozas J."/>
            <person name="Rubenfield M.J."/>
            <person name="Ruiz A."/>
            <person name="Russo S."/>
            <person name="Salzberg S.L."/>
            <person name="Sanchez-Gracia A."/>
            <person name="Saranga D.J."/>
            <person name="Sato H."/>
            <person name="Schaeffer S.W."/>
            <person name="Schatz M.C."/>
            <person name="Schlenke T."/>
            <person name="Schwartz R."/>
            <person name="Segarra C."/>
            <person name="Singh R.S."/>
            <person name="Sirot L."/>
            <person name="Sirota M."/>
            <person name="Sisneros N.B."/>
            <person name="Smith C.D."/>
            <person name="Smith T.F."/>
            <person name="Spieth J."/>
            <person name="Stage D.E."/>
            <person name="Stark A."/>
            <person name="Stephan W."/>
            <person name="Strausberg R.L."/>
            <person name="Strempel S."/>
            <person name="Sturgill D."/>
            <person name="Sutton G."/>
            <person name="Sutton G.G."/>
            <person name="Tao W."/>
            <person name="Teichmann S."/>
            <person name="Tobari Y.N."/>
            <person name="Tomimura Y."/>
            <person name="Tsolas J.M."/>
            <person name="Valente V.L."/>
            <person name="Venter E."/>
            <person name="Venter J.C."/>
            <person name="Vicario S."/>
            <person name="Vieira F.G."/>
            <person name="Vilella A.J."/>
            <person name="Villasante A."/>
            <person name="Walenz B."/>
            <person name="Wang J."/>
            <person name="Wasserman M."/>
            <person name="Watts T."/>
            <person name="Wilson D."/>
            <person name="Wilson R.K."/>
            <person name="Wing R.A."/>
            <person name="Wolfner M.F."/>
            <person name="Wong A."/>
            <person name="Wong G.K."/>
            <person name="Wu C.I."/>
            <person name="Wu G."/>
            <person name="Yamamoto D."/>
            <person name="Yang H.P."/>
            <person name="Yang S.P."/>
            <person name="Yorke J.A."/>
            <person name="Yoshida K."/>
            <person name="Zdobnov E."/>
            <person name="Zhang P."/>
            <person name="Zhang Y."/>
            <person name="Zimin A.V."/>
            <person name="Baldwin J."/>
            <person name="Abdouelleil A."/>
            <person name="Abdulkadir J."/>
            <person name="Abebe A."/>
            <person name="Abera B."/>
            <person name="Abreu J."/>
            <person name="Acer S.C."/>
            <person name="Aftuck L."/>
            <person name="Alexander A."/>
            <person name="An P."/>
            <person name="Anderson E."/>
            <person name="Anderson S."/>
            <person name="Arachi H."/>
            <person name="Azer M."/>
            <person name="Bachantsang P."/>
            <person name="Barry A."/>
            <person name="Bayul T."/>
            <person name="Berlin A."/>
            <person name="Bessette D."/>
            <person name="Bloom T."/>
            <person name="Blye J."/>
            <person name="Boguslavskiy L."/>
            <person name="Bonnet C."/>
            <person name="Boukhgalter B."/>
            <person name="Bourzgui I."/>
            <person name="Brown A."/>
            <person name="Cahill P."/>
            <person name="Channer S."/>
            <person name="Cheshatsang Y."/>
            <person name="Chuda L."/>
            <person name="Citroen M."/>
            <person name="Collymore A."/>
            <person name="Cooke P."/>
            <person name="Costello M."/>
            <person name="D'Aco K."/>
            <person name="Daza R."/>
            <person name="De Haan G."/>
            <person name="DeGray S."/>
            <person name="DeMaso C."/>
            <person name="Dhargay N."/>
            <person name="Dooley K."/>
            <person name="Dooley E."/>
            <person name="Doricent M."/>
            <person name="Dorje P."/>
            <person name="Dorjee K."/>
            <person name="Dupes A."/>
            <person name="Elong R."/>
            <person name="Falk J."/>
            <person name="Farina A."/>
            <person name="Faro S."/>
            <person name="Ferguson D."/>
            <person name="Fisher S."/>
            <person name="Foley C.D."/>
            <person name="Franke A."/>
            <person name="Friedrich D."/>
            <person name="Gadbois L."/>
            <person name="Gearin G."/>
            <person name="Gearin C.R."/>
            <person name="Giannoukos G."/>
            <person name="Goode T."/>
            <person name="Graham J."/>
            <person name="Grandbois E."/>
            <person name="Grewal S."/>
            <person name="Gyaltsen K."/>
            <person name="Hafez N."/>
            <person name="Hagos B."/>
            <person name="Hall J."/>
            <person name="Henson C."/>
            <person name="Hollinger A."/>
            <person name="Honan T."/>
            <person name="Huard M.D."/>
            <person name="Hughes L."/>
            <person name="Hurhula B."/>
            <person name="Husby M.E."/>
            <person name="Kamat A."/>
            <person name="Kanga B."/>
            <person name="Kashin S."/>
            <person name="Khazanovich D."/>
            <person name="Kisner P."/>
            <person name="Lance K."/>
            <person name="Lara M."/>
            <person name="Lee W."/>
            <person name="Lennon N."/>
            <person name="Letendre F."/>
            <person name="LeVine R."/>
            <person name="Lipovsky A."/>
            <person name="Liu X."/>
            <person name="Liu J."/>
            <person name="Liu S."/>
            <person name="Lokyitsang T."/>
            <person name="Lokyitsang Y."/>
            <person name="Lubonja R."/>
            <person name="Lui A."/>
            <person name="MacDonald P."/>
            <person name="Magnisalis V."/>
            <person name="Maru K."/>
            <person name="Matthews C."/>
            <person name="McCusker W."/>
            <person name="McDonough S."/>
            <person name="Mehta T."/>
            <person name="Meldrim J."/>
            <person name="Meneus L."/>
            <person name="Mihai O."/>
            <person name="Mihalev A."/>
            <person name="Mihova T."/>
            <person name="Mittelman R."/>
            <person name="Mlenga V."/>
            <person name="Montmayeur A."/>
            <person name="Mulrain L."/>
            <person name="Navidi A."/>
            <person name="Naylor J."/>
            <person name="Negash T."/>
            <person name="Nguyen T."/>
            <person name="Nguyen N."/>
            <person name="Nicol R."/>
            <person name="Norbu C."/>
            <person name="Norbu N."/>
            <person name="Novod N."/>
            <person name="O'Neill B."/>
            <person name="Osman S."/>
            <person name="Markiewicz E."/>
            <person name="Oyono O.L."/>
            <person name="Patti C."/>
            <person name="Phunkhang P."/>
            <person name="Pierre F."/>
            <person name="Priest M."/>
            <person name="Raghuraman S."/>
            <person name="Rege F."/>
            <person name="Reyes R."/>
            <person name="Rise C."/>
            <person name="Rogov P."/>
            <person name="Ross K."/>
            <person name="Ryan E."/>
            <person name="Settipalli S."/>
            <person name="Shea T."/>
            <person name="Sherpa N."/>
            <person name="Shi L."/>
            <person name="Shih D."/>
            <person name="Sparrow T."/>
            <person name="Spaulding J."/>
            <person name="Stalker J."/>
            <person name="Stange-Thomann N."/>
            <person name="Stavropoulos S."/>
            <person name="Stone C."/>
            <person name="Strader C."/>
            <person name="Tesfaye S."/>
            <person name="Thomson T."/>
            <person name="Thoulutsang Y."/>
            <person name="Thoulutsang D."/>
            <person name="Topham K."/>
            <person name="Topping I."/>
            <person name="Tsamla T."/>
            <person name="Vassiliev H."/>
            <person name="Vo A."/>
            <person name="Wangchuk T."/>
            <person name="Wangdi T."/>
            <person name="Weiand M."/>
            <person name="Wilkinson J."/>
            <person name="Wilson A."/>
            <person name="Yadav S."/>
            <person name="Young G."/>
            <person name="Yu Q."/>
            <person name="Zembek L."/>
            <person name="Zhong D."/>
            <person name="Zimmer A."/>
            <person name="Zwirko Z."/>
            <person name="Jaffe D.B."/>
            <person name="Alvarez P."/>
            <person name="Brockman W."/>
            <person name="Butler J."/>
            <person name="Chin C."/>
            <person name="Gnerre S."/>
            <person name="Grabherr M."/>
            <person name="Kleber M."/>
            <person name="Mauceli E."/>
            <person name="MacCallum I."/>
        </authorList>
    </citation>
    <scope>NUCLEOTIDE SEQUENCE [LARGE SCALE GENOMIC DNA]</scope>
    <source>
        <strain evidence="5">Tai18E2 / Tucson 14021-0261.01</strain>
    </source>
</reference>
<evidence type="ECO:0000256" key="2">
    <source>
        <dbReference type="PROSITE-ProRule" id="PRU00497"/>
    </source>
</evidence>
<keyword evidence="5" id="KW-1185">Reference proteome</keyword>
<keyword evidence="3" id="KW-0732">Signal</keyword>
<dbReference type="OMA" id="QGAHIPH"/>
<dbReference type="PhylomeDB" id="B4PJE1"/>
<dbReference type="HOGENOM" id="CLU_065450_7_3_1"/>
<dbReference type="PANTHER" id="PTHR10380">
    <property type="entry name" value="CUTICLE PROTEIN"/>
    <property type="match status" value="1"/>
</dbReference>
<evidence type="ECO:0000256" key="1">
    <source>
        <dbReference type="ARBA" id="ARBA00022460"/>
    </source>
</evidence>
<evidence type="ECO:0000313" key="5">
    <source>
        <dbReference type="Proteomes" id="UP000002282"/>
    </source>
</evidence>
<sequence>MKCILVFACLLIALCLAAPAPDAEIVNQVSDVNADSYSYKFETSDGTKQEQHGSLKNLGPEDDALQVAGSYSFVDQDGQTHTINYVADENGFQPQGEDIPQL</sequence>
<dbReference type="KEGG" id="dya:Dyak_GE20503"/>
<organism evidence="4 5">
    <name type="scientific">Drosophila yakuba</name>
    <name type="common">Fruit fly</name>
    <dbReference type="NCBI Taxonomy" id="7245"/>
    <lineage>
        <taxon>Eukaryota</taxon>
        <taxon>Metazoa</taxon>
        <taxon>Ecdysozoa</taxon>
        <taxon>Arthropoda</taxon>
        <taxon>Hexapoda</taxon>
        <taxon>Insecta</taxon>
        <taxon>Pterygota</taxon>
        <taxon>Neoptera</taxon>
        <taxon>Endopterygota</taxon>
        <taxon>Diptera</taxon>
        <taxon>Brachycera</taxon>
        <taxon>Muscomorpha</taxon>
        <taxon>Ephydroidea</taxon>
        <taxon>Drosophilidae</taxon>
        <taxon>Drosophila</taxon>
        <taxon>Sophophora</taxon>
    </lineage>
</organism>
<proteinExistence type="predicted"/>
<dbReference type="GO" id="GO:0008010">
    <property type="term" value="F:structural constituent of chitin-based larval cuticle"/>
    <property type="evidence" value="ECO:0007669"/>
    <property type="project" value="TreeGrafter"/>
</dbReference>
<accession>B4PJE1</accession>
<dbReference type="InterPro" id="IPR000618">
    <property type="entry name" value="Insect_cuticle"/>
</dbReference>
<evidence type="ECO:0000256" key="3">
    <source>
        <dbReference type="SAM" id="SignalP"/>
    </source>
</evidence>
<feature type="signal peptide" evidence="3">
    <location>
        <begin position="1"/>
        <end position="17"/>
    </location>
</feature>
<dbReference type="InterPro" id="IPR031311">
    <property type="entry name" value="CHIT_BIND_RR_consensus"/>
</dbReference>
<dbReference type="Pfam" id="PF00379">
    <property type="entry name" value="Chitin_bind_4"/>
    <property type="match status" value="1"/>
</dbReference>
<gene>
    <name evidence="4" type="primary">Dyak\GE20503</name>
    <name evidence="4" type="synonym">dyak_GLEANR_4342</name>
    <name evidence="4" type="synonym">GE20503</name>
    <name evidence="4" type="ORF">Dyak_GE20503</name>
</gene>
<name>B4PJE1_DROYA</name>
<dbReference type="EMBL" id="CM000159">
    <property type="protein sequence ID" value="EDW93609.1"/>
    <property type="molecule type" value="Genomic_DNA"/>
</dbReference>
<dbReference type="PANTHER" id="PTHR10380:SF218">
    <property type="entry name" value="ADULT CUTICLE PROTEIN 65AA-RELATED"/>
    <property type="match status" value="1"/>
</dbReference>
<keyword evidence="1 2" id="KW-0193">Cuticle</keyword>
<dbReference type="Proteomes" id="UP000002282">
    <property type="component" value="Chromosome 3L"/>
</dbReference>
<dbReference type="InterPro" id="IPR050468">
    <property type="entry name" value="Cuticle_Struct_Prot"/>
</dbReference>
<dbReference type="GO" id="GO:0062129">
    <property type="term" value="C:chitin-based extracellular matrix"/>
    <property type="evidence" value="ECO:0007669"/>
    <property type="project" value="TreeGrafter"/>
</dbReference>
<evidence type="ECO:0008006" key="6">
    <source>
        <dbReference type="Google" id="ProtNLM"/>
    </source>
</evidence>